<dbReference type="PANTHER" id="PTHR24220:SF689">
    <property type="entry name" value="LIPOPROTEIN-RELEASING SYSTEM ATP-BINDING PROTEIN LOLD"/>
    <property type="match status" value="1"/>
</dbReference>
<evidence type="ECO:0000256" key="2">
    <source>
        <dbReference type="ARBA" id="ARBA00022741"/>
    </source>
</evidence>
<evidence type="ECO:0000313" key="6">
    <source>
        <dbReference type="Proteomes" id="UP001143543"/>
    </source>
</evidence>
<protein>
    <submittedName>
        <fullName evidence="5">ABC transporter ATP-binding protein</fullName>
    </submittedName>
</protein>
<dbReference type="Proteomes" id="UP001143543">
    <property type="component" value="Unassembled WGS sequence"/>
</dbReference>
<dbReference type="GO" id="GO:0005524">
    <property type="term" value="F:ATP binding"/>
    <property type="evidence" value="ECO:0007669"/>
    <property type="project" value="UniProtKB-KW"/>
</dbReference>
<evidence type="ECO:0000259" key="4">
    <source>
        <dbReference type="PROSITE" id="PS50893"/>
    </source>
</evidence>
<dbReference type="Gene3D" id="3.40.50.300">
    <property type="entry name" value="P-loop containing nucleotide triphosphate hydrolases"/>
    <property type="match status" value="1"/>
</dbReference>
<dbReference type="InterPro" id="IPR017871">
    <property type="entry name" value="ABC_transporter-like_CS"/>
</dbReference>
<sequence length="210" mass="24024">MNIQLQHIKPLYMSETEVQVSDIFLKEEVLFEKGQQYLVVAHSGHGKTSILNIIYGSNTAYQGAVNYVTTPPLKSPFEVRKSHLSYVFQDFKLFTDLSLFENIWLKNVLTHHKTKAEIEELIDKVQLLHKKDALVKNLSLGQRQRVAIVRALCQPFDFILLDEPFSHLDTENIHLVANLITDELKANNAGLIHTSLDGDTFFNYDKVLSL</sequence>
<comment type="caution">
    <text evidence="5">The sequence shown here is derived from an EMBL/GenBank/DDBJ whole genome shotgun (WGS) entry which is preliminary data.</text>
</comment>
<evidence type="ECO:0000256" key="1">
    <source>
        <dbReference type="ARBA" id="ARBA00005417"/>
    </source>
</evidence>
<dbReference type="InterPro" id="IPR015854">
    <property type="entry name" value="ABC_transpr_LolD-like"/>
</dbReference>
<keyword evidence="2" id="KW-0547">Nucleotide-binding</keyword>
<accession>A0ABQ5MEK6</accession>
<feature type="domain" description="ABC transporter" evidence="4">
    <location>
        <begin position="3"/>
        <end position="210"/>
    </location>
</feature>
<proteinExistence type="inferred from homology"/>
<comment type="similarity">
    <text evidence="1">Belongs to the ABC transporter superfamily.</text>
</comment>
<evidence type="ECO:0000256" key="3">
    <source>
        <dbReference type="ARBA" id="ARBA00022840"/>
    </source>
</evidence>
<dbReference type="EMBL" id="BRVO01000001">
    <property type="protein sequence ID" value="GLB47815.1"/>
    <property type="molecule type" value="Genomic_DNA"/>
</dbReference>
<dbReference type="Pfam" id="PF00005">
    <property type="entry name" value="ABC_tran"/>
    <property type="match status" value="1"/>
</dbReference>
<dbReference type="InterPro" id="IPR003439">
    <property type="entry name" value="ABC_transporter-like_ATP-bd"/>
</dbReference>
<keyword evidence="6" id="KW-1185">Reference proteome</keyword>
<reference evidence="5" key="1">
    <citation type="submission" date="2022-07" db="EMBL/GenBank/DDBJ databases">
        <title>Taxonomy of Novel Oxalotrophic and Methylotrophic Bacteria.</title>
        <authorList>
            <person name="Sahin N."/>
            <person name="Tani A."/>
        </authorList>
    </citation>
    <scope>NUCLEOTIDE SEQUENCE</scope>
    <source>
        <strain evidence="5">Y10</strain>
    </source>
</reference>
<dbReference type="PROSITE" id="PS00211">
    <property type="entry name" value="ABC_TRANSPORTER_1"/>
    <property type="match status" value="1"/>
</dbReference>
<gene>
    <name evidence="5" type="ORF">Y10_01830</name>
</gene>
<dbReference type="PANTHER" id="PTHR24220">
    <property type="entry name" value="IMPORT ATP-BINDING PROTEIN"/>
    <property type="match status" value="1"/>
</dbReference>
<dbReference type="PROSITE" id="PS50893">
    <property type="entry name" value="ABC_TRANSPORTER_2"/>
    <property type="match status" value="1"/>
</dbReference>
<name>A0ABQ5MEK6_9FLAO</name>
<organism evidence="5 6">
    <name type="scientific">Neptunitalea lumnitzerae</name>
    <dbReference type="NCBI Taxonomy" id="2965509"/>
    <lineage>
        <taxon>Bacteria</taxon>
        <taxon>Pseudomonadati</taxon>
        <taxon>Bacteroidota</taxon>
        <taxon>Flavobacteriia</taxon>
        <taxon>Flavobacteriales</taxon>
        <taxon>Flavobacteriaceae</taxon>
        <taxon>Neptunitalea</taxon>
    </lineage>
</organism>
<dbReference type="SUPFAM" id="SSF52540">
    <property type="entry name" value="P-loop containing nucleoside triphosphate hydrolases"/>
    <property type="match status" value="1"/>
</dbReference>
<dbReference type="InterPro" id="IPR027417">
    <property type="entry name" value="P-loop_NTPase"/>
</dbReference>
<evidence type="ECO:0000313" key="5">
    <source>
        <dbReference type="EMBL" id="GLB47815.1"/>
    </source>
</evidence>
<keyword evidence="3 5" id="KW-0067">ATP-binding</keyword>